<organism evidence="3 4">
    <name type="scientific">Sparassis crispa</name>
    <dbReference type="NCBI Taxonomy" id="139825"/>
    <lineage>
        <taxon>Eukaryota</taxon>
        <taxon>Fungi</taxon>
        <taxon>Dikarya</taxon>
        <taxon>Basidiomycota</taxon>
        <taxon>Agaricomycotina</taxon>
        <taxon>Agaricomycetes</taxon>
        <taxon>Polyporales</taxon>
        <taxon>Sparassidaceae</taxon>
        <taxon>Sparassis</taxon>
    </lineage>
</organism>
<accession>A0A401GGH8</accession>
<dbReference type="STRING" id="139825.A0A401GGH8"/>
<feature type="region of interest" description="Disordered" evidence="2">
    <location>
        <begin position="558"/>
        <end position="577"/>
    </location>
</feature>
<dbReference type="AlphaFoldDB" id="A0A401GGH8"/>
<dbReference type="EMBL" id="BFAD01000003">
    <property type="protein sequence ID" value="GBE81272.1"/>
    <property type="molecule type" value="Genomic_DNA"/>
</dbReference>
<dbReference type="Proteomes" id="UP000287166">
    <property type="component" value="Unassembled WGS sequence"/>
</dbReference>
<protein>
    <recommendedName>
        <fullName evidence="5">Asteroid domain-containing protein</fullName>
    </recommendedName>
</protein>
<feature type="region of interest" description="Disordered" evidence="2">
    <location>
        <begin position="841"/>
        <end position="867"/>
    </location>
</feature>
<evidence type="ECO:0008006" key="5">
    <source>
        <dbReference type="Google" id="ProtNLM"/>
    </source>
</evidence>
<feature type="compositionally biased region" description="Acidic residues" evidence="2">
    <location>
        <begin position="565"/>
        <end position="577"/>
    </location>
</feature>
<evidence type="ECO:0000313" key="3">
    <source>
        <dbReference type="EMBL" id="GBE81272.1"/>
    </source>
</evidence>
<dbReference type="SUPFAM" id="SSF88723">
    <property type="entry name" value="PIN domain-like"/>
    <property type="match status" value="1"/>
</dbReference>
<proteinExistence type="inferred from homology"/>
<evidence type="ECO:0000313" key="4">
    <source>
        <dbReference type="Proteomes" id="UP000287166"/>
    </source>
</evidence>
<sequence length="890" mass="98104">MGIHGLTTYLRENRGKLADTLEFRSGGDNHRIRTPIVVDGWSFIYEVMNCADLPWVYGGEYEAFSNIISRIVEGWLNVGLRLYFVFDGPYPSVKFPTIVSRMAQTNQGGLLFFRTSASARSSRRFLRETFTLPPLSYSVCVRTLLGIAAAKNCESARVIEVHFADEEGDPYAVALAGRLNAYVTGHDSDYVVLNTDGYKGYIPMDEVIWSSISLSPSVSRADSVYSSADGDVDIMDDGGFRPVRSTKKASKRAAANHREGNGIVPPYDPLEVVSEVVLTVTVYPPASLAEHLQLPVSLLPLLGALVGNDFTGMDVDWSPQRTSSRMNNLQHLFFERQLTLVQRIMRVANTLRSILSAALSSTAPKKTRKQVGSVIELIDAAVTALLLRPTDSMAMGEREAIVERIVEATLQYAIPRSELQNEVQDGEEDGVHGQELGDSATIWASNVCVVHTREECPLFASLSRLVSAQNSLAPSASGSVHEEDHSGEIYADNFRARLSELYISAYRRGAVSPRVLDILNTGTSWPRQFLEDPDKETVWRSVGRSIRELGYAILDEGLGLPVRPDDEEEDEEVDNDDDELVDVVEEEDDDLLAPLRGALEQLDVSGDEYAGDGMTEARPLVVSLPSSKTGRQKIVVEYSRRGTRLAPEDVSVPSLLDVLGQYSMTDEGGFVVPLQLWPEDARLTLFLRMLQSDVTRVNTLRGEVLMAVLAVRWVVRCMHTRAQESGGNREKDKERWTRHEAKAFLGAFSWTASGTQAHPESPQSAIPILERNVQLVAQVSAALESIQHLAQILLLHDRVPSPAHLFSGQRFHELLTAIGKEAALTVDQEMWEASIEAQQTAFAEPRSKKARKETKGKDLATAPLPSGISKRGKDFSAMGGMFGLLADADV</sequence>
<evidence type="ECO:0000256" key="2">
    <source>
        <dbReference type="SAM" id="MobiDB-lite"/>
    </source>
</evidence>
<gene>
    <name evidence="3" type="ORF">SCP_0309990</name>
</gene>
<comment type="caution">
    <text evidence="3">The sequence shown here is derived from an EMBL/GenBank/DDBJ whole genome shotgun (WGS) entry which is preliminary data.</text>
</comment>
<evidence type="ECO:0000256" key="1">
    <source>
        <dbReference type="ARBA" id="ARBA00007398"/>
    </source>
</evidence>
<comment type="similarity">
    <text evidence="1">Belongs to the asteroid family.</text>
</comment>
<dbReference type="InterPro" id="IPR029060">
    <property type="entry name" value="PIN-like_dom_sf"/>
</dbReference>
<reference evidence="3 4" key="1">
    <citation type="journal article" date="2018" name="Sci. Rep.">
        <title>Genome sequence of the cauliflower mushroom Sparassis crispa (Hanabiratake) and its association with beneficial usage.</title>
        <authorList>
            <person name="Kiyama R."/>
            <person name="Furutani Y."/>
            <person name="Kawaguchi K."/>
            <person name="Nakanishi T."/>
        </authorList>
    </citation>
    <scope>NUCLEOTIDE SEQUENCE [LARGE SCALE GENOMIC DNA]</scope>
</reference>
<dbReference type="PANTHER" id="PTHR15665:SF1">
    <property type="entry name" value="PROTEIN ASTEROID HOMOLOG 1"/>
    <property type="match status" value="1"/>
</dbReference>
<dbReference type="InterPro" id="IPR026832">
    <property type="entry name" value="Asteroid"/>
</dbReference>
<dbReference type="OrthoDB" id="25987at2759"/>
<dbReference type="GeneID" id="38778189"/>
<dbReference type="PANTHER" id="PTHR15665">
    <property type="entry name" value="ASTEROID PROTEIN"/>
    <property type="match status" value="1"/>
</dbReference>
<dbReference type="InParanoid" id="A0A401GGH8"/>
<dbReference type="RefSeq" id="XP_027612185.1">
    <property type="nucleotide sequence ID" value="XM_027756384.1"/>
</dbReference>
<name>A0A401GGH8_9APHY</name>
<dbReference type="Gene3D" id="3.40.50.1010">
    <property type="entry name" value="5'-nuclease"/>
    <property type="match status" value="1"/>
</dbReference>
<keyword evidence="4" id="KW-1185">Reference proteome</keyword>